<accession>Q91GD3</accession>
<dbReference type="GO" id="GO:0003677">
    <property type="term" value="F:DNA binding"/>
    <property type="evidence" value="ECO:0007669"/>
    <property type="project" value="InterPro"/>
</dbReference>
<dbReference type="GeneID" id="921841"/>
<feature type="region of interest" description="Disordered" evidence="1">
    <location>
        <begin position="1"/>
        <end position="47"/>
    </location>
</feature>
<dbReference type="InterPro" id="IPR010336">
    <property type="entry name" value="Baculo_ME53"/>
</dbReference>
<evidence type="ECO:0000313" key="3">
    <source>
        <dbReference type="Proteomes" id="UP000203221"/>
    </source>
</evidence>
<sequence>MNWFRENNIFDGKQRSGSPQSVMSRQKSVASTSGTTSNARRPAATTVNKAEQIHAAIAKQIKRGHNNLNIRAAGHVSPEFGFKFDNEPAINDNLKSDKIFDLRPHFLSENEREAMKATLRFATNYVSGYINSKEMLTQGSRLKTKDNLEHVQLSECTVCRYKFKENTRPWFLYVIVRQSQRPPSEGDEAYEEPSAMPNVPGSFDFACCDCAYEIADPLNSHEIYPNINSMHIKILYKAGFFYQYIFPFEFETEEFHRTDIEIVKHEGPFKTVQQLLQDFKRPNEHIMYISLKTTGNLVLKEVNYNVRISRYRNVFQTPTTADDVDCFTVSDPSSVLSAIDDNSFDSIHGTLFAEMYGYEIQEFVTGVITFPLRPIKSGHCTACKSAKTFYNNPVLNCSKCGFTDRYKFKGKYDNLYFHHEAVQTNASHGELIRYYDLKMHKSICKKRCDDYLE</sequence>
<dbReference type="EMBL" id="AY043265">
    <property type="protein sequence ID" value="AAK85686.1"/>
    <property type="molecule type" value="Genomic_DNA"/>
</dbReference>
<evidence type="ECO:0000313" key="2">
    <source>
        <dbReference type="EMBL" id="AAK85686.1"/>
    </source>
</evidence>
<evidence type="ECO:0000256" key="1">
    <source>
        <dbReference type="SAM" id="MobiDB-lite"/>
    </source>
</evidence>
<dbReference type="GO" id="GO:0008270">
    <property type="term" value="F:zinc ion binding"/>
    <property type="evidence" value="ECO:0007669"/>
    <property type="project" value="InterPro"/>
</dbReference>
<proteinExistence type="predicted"/>
<name>Q91GD3_NPVEP</name>
<keyword evidence="3" id="KW-1185">Reference proteome</keyword>
<dbReference type="Proteomes" id="UP000203221">
    <property type="component" value="Segment"/>
</dbReference>
<dbReference type="KEGG" id="vg:921841"/>
<protein>
    <submittedName>
        <fullName evidence="2">ME53</fullName>
    </submittedName>
</protein>
<organism evidence="2 3">
    <name type="scientific">Epiphyas postvittana nucleopolyhedrovirus</name>
    <name type="common">EppoMNPV</name>
    <dbReference type="NCBI Taxonomy" id="70600"/>
    <lineage>
        <taxon>Viruses</taxon>
        <taxon>Viruses incertae sedis</taxon>
        <taxon>Naldaviricetes</taxon>
        <taxon>Lefavirales</taxon>
        <taxon>Baculoviridae</taxon>
        <taxon>Alphabaculovirus</taxon>
        <taxon>Alphabaculovirus eppostvittanae</taxon>
    </lineage>
</organism>
<reference evidence="2 3" key="1">
    <citation type="journal article" date="2002" name="J. Gen. Virol.">
        <title>Whole genome analysis of the Epiphyas postvittana nucleopolyhedrovirus.</title>
        <authorList>
            <person name="Hyink O."/>
            <person name="Dellow R.A."/>
            <person name="Olsen M.J."/>
            <person name="Caradoc-Davies K.M.B."/>
            <person name="Drake K."/>
            <person name="Herniou E.A."/>
            <person name="Cory J.S."/>
            <person name="O'Reilly D.R."/>
            <person name="Ward V.K."/>
        </authorList>
    </citation>
    <scope>NUCLEOTIDE SEQUENCE [LARGE SCALE GENOMIC DNA]</scope>
</reference>
<dbReference type="Pfam" id="PF06061">
    <property type="entry name" value="Baculo_ME53"/>
    <property type="match status" value="1"/>
</dbReference>
<feature type="compositionally biased region" description="Polar residues" evidence="1">
    <location>
        <begin position="15"/>
        <end position="47"/>
    </location>
</feature>
<dbReference type="RefSeq" id="NP_203291.1">
    <property type="nucleotide sequence ID" value="NC_003083.1"/>
</dbReference>
<gene>
    <name evidence="2" type="primary">me53</name>
</gene>
<dbReference type="OrthoDB" id="2566at10239"/>
<organismHost>
    <name type="scientific">Lepidoptera</name>
    <name type="common">moths &amp; butterflies</name>
    <dbReference type="NCBI Taxonomy" id="7088"/>
</organismHost>